<reference evidence="6" key="1">
    <citation type="journal article" date="2020" name="bioRxiv">
        <title>Comparative genomics of Chlamydomonas.</title>
        <authorList>
            <person name="Craig R.J."/>
            <person name="Hasan A.R."/>
            <person name="Ness R.W."/>
            <person name="Keightley P.D."/>
        </authorList>
    </citation>
    <scope>NUCLEOTIDE SEQUENCE</scope>
    <source>
        <strain evidence="6">SAG 7.73</strain>
    </source>
</reference>
<keyword evidence="2" id="KW-0677">Repeat</keyword>
<evidence type="ECO:0000256" key="2">
    <source>
        <dbReference type="ARBA" id="ARBA00022737"/>
    </source>
</evidence>
<evidence type="ECO:0000259" key="5">
    <source>
        <dbReference type="PROSITE" id="PS50287"/>
    </source>
</evidence>
<dbReference type="Pfam" id="PF00530">
    <property type="entry name" value="SRCR"/>
    <property type="match status" value="1"/>
</dbReference>
<organism evidence="6 7">
    <name type="scientific">Chlamydomonas incerta</name>
    <dbReference type="NCBI Taxonomy" id="51695"/>
    <lineage>
        <taxon>Eukaryota</taxon>
        <taxon>Viridiplantae</taxon>
        <taxon>Chlorophyta</taxon>
        <taxon>core chlorophytes</taxon>
        <taxon>Chlorophyceae</taxon>
        <taxon>CS clade</taxon>
        <taxon>Chlamydomonadales</taxon>
        <taxon>Chlamydomonadaceae</taxon>
        <taxon>Chlamydomonas</taxon>
    </lineage>
</organism>
<evidence type="ECO:0000313" key="7">
    <source>
        <dbReference type="Proteomes" id="UP000650467"/>
    </source>
</evidence>
<dbReference type="Proteomes" id="UP000650467">
    <property type="component" value="Unassembled WGS sequence"/>
</dbReference>
<keyword evidence="1" id="KW-0732">Signal</keyword>
<name>A0A835SRH4_CHLIN</name>
<feature type="compositionally biased region" description="Gly residues" evidence="4">
    <location>
        <begin position="411"/>
        <end position="420"/>
    </location>
</feature>
<dbReference type="OrthoDB" id="536461at2759"/>
<feature type="compositionally biased region" description="Pro residues" evidence="4">
    <location>
        <begin position="8"/>
        <end position="27"/>
    </location>
</feature>
<protein>
    <recommendedName>
        <fullName evidence="5">SRCR domain-containing protein</fullName>
    </recommendedName>
</protein>
<evidence type="ECO:0000313" key="6">
    <source>
        <dbReference type="EMBL" id="KAG2430501.1"/>
    </source>
</evidence>
<feature type="region of interest" description="Disordered" evidence="4">
    <location>
        <begin position="178"/>
        <end position="200"/>
    </location>
</feature>
<feature type="compositionally biased region" description="Pro residues" evidence="4">
    <location>
        <begin position="181"/>
        <end position="197"/>
    </location>
</feature>
<sequence length="420" mass="42857">MAGRGTRPPAPPPAPPAPPAPPPPAPVPLRLAGAPKNTSAAGVLQLYAATTRSWAALCVRADALAVSAWRLDAPVNQVAKLACRQLGLPLRAARLVPPEDQEGFAGMTPEVLLAMDAKALIPDAVTACPNARDAGSLAACSGVGVSARLYGSCTAMAAGLAAQRAGLPFVPAAVRCTDDPPAAPPPPSPPPPRPPALRLPVRLVDPGSGLSLEPQPHQAAGGGPGGEAAGRLEVLYQGVWGSVCRLAALDVALAQYACRYLGLPAAAAAIYSDRRTSALRNATEARKQPIWFVAARGCEVQELEPEPPPGQQQAAGAPVALSCYTLYGPQTTPEVFKEGSGLMDEDTGAALQRLAAACDPGRRGHLHDAHVACRGAPPPPPPPSKVPAPAPAPATVPAPPYFGQTPPPPYYGGGYGGRRR</sequence>
<keyword evidence="7" id="KW-1185">Reference proteome</keyword>
<dbReference type="InterPro" id="IPR001190">
    <property type="entry name" value="SRCR"/>
</dbReference>
<keyword evidence="3" id="KW-1015">Disulfide bond</keyword>
<evidence type="ECO:0000256" key="1">
    <source>
        <dbReference type="ARBA" id="ARBA00022729"/>
    </source>
</evidence>
<proteinExistence type="predicted"/>
<comment type="caution">
    <text evidence="6">The sequence shown here is derived from an EMBL/GenBank/DDBJ whole genome shotgun (WGS) entry which is preliminary data.</text>
</comment>
<dbReference type="SUPFAM" id="SSF56487">
    <property type="entry name" value="SRCR-like"/>
    <property type="match status" value="1"/>
</dbReference>
<dbReference type="PANTHER" id="PTHR19331">
    <property type="entry name" value="SCAVENGER RECEPTOR DOMAIN-CONTAINING"/>
    <property type="match status" value="1"/>
</dbReference>
<feature type="region of interest" description="Disordered" evidence="4">
    <location>
        <begin position="1"/>
        <end position="33"/>
    </location>
</feature>
<feature type="region of interest" description="Disordered" evidence="4">
    <location>
        <begin position="370"/>
        <end position="420"/>
    </location>
</feature>
<dbReference type="PANTHER" id="PTHR19331:SF487">
    <property type="entry name" value="SOLUBLE SCAVENGER RECEPTOR CYSTEINE-RICH DOMAIN-CONTAINING PROTEIN SSC5D"/>
    <property type="match status" value="1"/>
</dbReference>
<dbReference type="AlphaFoldDB" id="A0A835SRH4"/>
<dbReference type="SMART" id="SM00202">
    <property type="entry name" value="SR"/>
    <property type="match status" value="1"/>
</dbReference>
<evidence type="ECO:0000256" key="4">
    <source>
        <dbReference type="SAM" id="MobiDB-lite"/>
    </source>
</evidence>
<feature type="domain" description="SRCR" evidence="5">
    <location>
        <begin position="29"/>
        <end position="177"/>
    </location>
</feature>
<gene>
    <name evidence="6" type="ORF">HXX76_010024</name>
</gene>
<feature type="domain" description="SRCR" evidence="5">
    <location>
        <begin position="201"/>
        <end position="374"/>
    </location>
</feature>
<dbReference type="PROSITE" id="PS50287">
    <property type="entry name" value="SRCR_2"/>
    <property type="match status" value="2"/>
</dbReference>
<dbReference type="Gene3D" id="3.10.250.10">
    <property type="entry name" value="SRCR-like domain"/>
    <property type="match status" value="1"/>
</dbReference>
<feature type="compositionally biased region" description="Pro residues" evidence="4">
    <location>
        <begin position="376"/>
        <end position="410"/>
    </location>
</feature>
<dbReference type="EMBL" id="JAEHOC010000027">
    <property type="protein sequence ID" value="KAG2430501.1"/>
    <property type="molecule type" value="Genomic_DNA"/>
</dbReference>
<dbReference type="InterPro" id="IPR036772">
    <property type="entry name" value="SRCR-like_dom_sf"/>
</dbReference>
<evidence type="ECO:0000256" key="3">
    <source>
        <dbReference type="ARBA" id="ARBA00023157"/>
    </source>
</evidence>
<accession>A0A835SRH4</accession>
<dbReference type="GO" id="GO:0016020">
    <property type="term" value="C:membrane"/>
    <property type="evidence" value="ECO:0007669"/>
    <property type="project" value="InterPro"/>
</dbReference>